<organism evidence="1">
    <name type="scientific">marine sediment metagenome</name>
    <dbReference type="NCBI Taxonomy" id="412755"/>
    <lineage>
        <taxon>unclassified sequences</taxon>
        <taxon>metagenomes</taxon>
        <taxon>ecological metagenomes</taxon>
    </lineage>
</organism>
<dbReference type="AlphaFoldDB" id="A0A0F9LRA1"/>
<reference evidence="1" key="1">
    <citation type="journal article" date="2015" name="Nature">
        <title>Complex archaea that bridge the gap between prokaryotes and eukaryotes.</title>
        <authorList>
            <person name="Spang A."/>
            <person name="Saw J.H."/>
            <person name="Jorgensen S.L."/>
            <person name="Zaremba-Niedzwiedzka K."/>
            <person name="Martijn J."/>
            <person name="Lind A.E."/>
            <person name="van Eijk R."/>
            <person name="Schleper C."/>
            <person name="Guy L."/>
            <person name="Ettema T.J."/>
        </authorList>
    </citation>
    <scope>NUCLEOTIDE SEQUENCE</scope>
</reference>
<name>A0A0F9LRA1_9ZZZZ</name>
<accession>A0A0F9LRA1</accession>
<sequence length="46" mass="5088">MAQLKKWLVIVLSISVFLITITMVKNVYAGKPIISLNSPVSFPVDI</sequence>
<dbReference type="EMBL" id="LAZR01005948">
    <property type="protein sequence ID" value="KKM95908.1"/>
    <property type="molecule type" value="Genomic_DNA"/>
</dbReference>
<proteinExistence type="predicted"/>
<evidence type="ECO:0000313" key="1">
    <source>
        <dbReference type="EMBL" id="KKM95908.1"/>
    </source>
</evidence>
<gene>
    <name evidence="1" type="ORF">LCGC14_1183420</name>
</gene>
<protein>
    <submittedName>
        <fullName evidence="1">Uncharacterized protein</fullName>
    </submittedName>
</protein>
<comment type="caution">
    <text evidence="1">The sequence shown here is derived from an EMBL/GenBank/DDBJ whole genome shotgun (WGS) entry which is preliminary data.</text>
</comment>